<comment type="subcellular location">
    <subcellularLocation>
        <location evidence="1 7">Nucleus</location>
    </subcellularLocation>
</comment>
<dbReference type="InterPro" id="IPR021715">
    <property type="entry name" value="Slu7_dom"/>
</dbReference>
<feature type="domain" description="Pre-mRNA-splicing factor SLU7" evidence="10">
    <location>
        <begin position="132"/>
        <end position="404"/>
    </location>
</feature>
<dbReference type="STRING" id="425264.A0A3G2S7B8"/>
<comment type="function">
    <text evidence="7">Involved in pre-mRNA splicing.</text>
</comment>
<evidence type="ECO:0000259" key="10">
    <source>
        <dbReference type="Pfam" id="PF11708"/>
    </source>
</evidence>
<keyword evidence="8" id="KW-0175">Coiled coil</keyword>
<feature type="compositionally biased region" description="Acidic residues" evidence="9">
    <location>
        <begin position="197"/>
        <end position="210"/>
    </location>
</feature>
<keyword evidence="12" id="KW-1185">Reference proteome</keyword>
<evidence type="ECO:0000256" key="1">
    <source>
        <dbReference type="ARBA" id="ARBA00004123"/>
    </source>
</evidence>
<evidence type="ECO:0000256" key="9">
    <source>
        <dbReference type="SAM" id="MobiDB-lite"/>
    </source>
</evidence>
<evidence type="ECO:0000256" key="5">
    <source>
        <dbReference type="ARBA" id="ARBA00023187"/>
    </source>
</evidence>
<keyword evidence="4 7" id="KW-0747">Spliceosome</keyword>
<dbReference type="VEuPathDB" id="FungiDB:DNF11_2219"/>
<dbReference type="AlphaFoldDB" id="A0A3G2S7B8"/>
<keyword evidence="5 7" id="KW-0508">mRNA splicing</keyword>
<keyword evidence="6 7" id="KW-0539">Nucleus</keyword>
<evidence type="ECO:0000313" key="12">
    <source>
        <dbReference type="Proteomes" id="UP000269793"/>
    </source>
</evidence>
<reference evidence="11 12" key="1">
    <citation type="submission" date="2018-10" db="EMBL/GenBank/DDBJ databases">
        <title>Complete genome sequence of Malassezia restricta CBS 7877.</title>
        <authorList>
            <person name="Morand S.C."/>
            <person name="Bertignac M."/>
            <person name="Iltis A."/>
            <person name="Kolder I."/>
            <person name="Pirovano W."/>
            <person name="Jourdain R."/>
            <person name="Clavaud C."/>
        </authorList>
    </citation>
    <scope>NUCLEOTIDE SEQUENCE [LARGE SCALE GENOMIC DNA]</scope>
    <source>
        <strain evidence="11 12">CBS 7877</strain>
    </source>
</reference>
<evidence type="ECO:0000256" key="3">
    <source>
        <dbReference type="ARBA" id="ARBA00022664"/>
    </source>
</evidence>
<sequence length="442" mass="50646">MSGSGFRDAFRPRDTDSARKPKNPNEEVNPNVPLYMAQTPWYLASGGNASLEHQRKPVQSGKAVAGLDDWYKRGIATSTATRFRKGACENCGAMSHKTRDCLERPRKRGAKWTGKDIKPDELTENLDHLDYNYDAKRDRWNGYDPASHMAVVERFEAVEEERRRLREEALDAQASTDVNMAKRIAKKEKSHRHHDDDFDSSSSDDDDDDNEKYAEKANMVGQKMDSDKRFTIRNLRIREDRAKYLYDLNADSAAHYDPKTRSMREAPLPNTSVEELKSGSDAFERASNGPTDVKQMQMFAWQAEQRSGTLLHMQANPTDHELQFRQAQQRKEQEAKETKSSILERYGGAEHLDSIPAELRTGQTEAYVEYSRTGEIIRGQERAKPRSRYEEDVHENNHTSVWGSWYDLERGLWGYQCCHNTLRRSYCTGEAGKAANATAVLY</sequence>
<dbReference type="GO" id="GO:0030628">
    <property type="term" value="F:pre-mRNA 3'-splice site binding"/>
    <property type="evidence" value="ECO:0007669"/>
    <property type="project" value="UniProtKB-UniRule"/>
</dbReference>
<dbReference type="Pfam" id="PF11708">
    <property type="entry name" value="Slu7"/>
    <property type="match status" value="1"/>
</dbReference>
<dbReference type="GO" id="GO:0000398">
    <property type="term" value="P:mRNA splicing, via spliceosome"/>
    <property type="evidence" value="ECO:0007669"/>
    <property type="project" value="UniProtKB-UniRule"/>
</dbReference>
<feature type="region of interest" description="Disordered" evidence="9">
    <location>
        <begin position="184"/>
        <end position="211"/>
    </location>
</feature>
<evidence type="ECO:0000256" key="8">
    <source>
        <dbReference type="SAM" id="Coils"/>
    </source>
</evidence>
<comment type="subunit">
    <text evidence="7">Associated with the spliceosome.</text>
</comment>
<accession>A0A3G2S7B8</accession>
<keyword evidence="3 7" id="KW-0507">mRNA processing</keyword>
<comment type="similarity">
    <text evidence="2 7">Belongs to the SLU7 family.</text>
</comment>
<organism evidence="11 12">
    <name type="scientific">Malassezia restricta (strain ATCC 96810 / NBRC 103918 / CBS 7877)</name>
    <name type="common">Seborrheic dermatitis infection agent</name>
    <dbReference type="NCBI Taxonomy" id="425264"/>
    <lineage>
        <taxon>Eukaryota</taxon>
        <taxon>Fungi</taxon>
        <taxon>Dikarya</taxon>
        <taxon>Basidiomycota</taxon>
        <taxon>Ustilaginomycotina</taxon>
        <taxon>Malasseziomycetes</taxon>
        <taxon>Malasseziales</taxon>
        <taxon>Malasseziaceae</taxon>
        <taxon>Malassezia</taxon>
    </lineage>
</organism>
<feature type="compositionally biased region" description="Basic and acidic residues" evidence="9">
    <location>
        <begin position="8"/>
        <end position="25"/>
    </location>
</feature>
<dbReference type="PANTHER" id="PTHR12942">
    <property type="entry name" value="STEP II SPLICING FACTOR SLU7"/>
    <property type="match status" value="1"/>
</dbReference>
<gene>
    <name evidence="11" type="primary">SLU7</name>
    <name evidence="11" type="ORF">DNF11_2219</name>
</gene>
<proteinExistence type="inferred from homology"/>
<name>A0A3G2S7B8_MALR7</name>
<dbReference type="OrthoDB" id="249612at2759"/>
<dbReference type="PANTHER" id="PTHR12942:SF2">
    <property type="entry name" value="PRE-MRNA-SPLICING FACTOR SLU7"/>
    <property type="match status" value="1"/>
</dbReference>
<evidence type="ECO:0000256" key="2">
    <source>
        <dbReference type="ARBA" id="ARBA00007203"/>
    </source>
</evidence>
<protein>
    <recommendedName>
        <fullName evidence="7">Pre-mRNA-splicing factor SLU7</fullName>
    </recommendedName>
</protein>
<dbReference type="Proteomes" id="UP000269793">
    <property type="component" value="Chromosome IV"/>
</dbReference>
<dbReference type="GO" id="GO:0005681">
    <property type="term" value="C:spliceosomal complex"/>
    <property type="evidence" value="ECO:0007669"/>
    <property type="project" value="UniProtKB-UniRule"/>
</dbReference>
<feature type="region of interest" description="Disordered" evidence="9">
    <location>
        <begin position="1"/>
        <end position="33"/>
    </location>
</feature>
<evidence type="ECO:0000256" key="7">
    <source>
        <dbReference type="RuleBase" id="RU367071"/>
    </source>
</evidence>
<evidence type="ECO:0000256" key="4">
    <source>
        <dbReference type="ARBA" id="ARBA00022728"/>
    </source>
</evidence>
<dbReference type="EMBL" id="CP033151">
    <property type="protein sequence ID" value="AYO43169.1"/>
    <property type="molecule type" value="Genomic_DNA"/>
</dbReference>
<evidence type="ECO:0000256" key="6">
    <source>
        <dbReference type="ARBA" id="ARBA00023242"/>
    </source>
</evidence>
<feature type="coiled-coil region" evidence="8">
    <location>
        <begin position="148"/>
        <end position="175"/>
    </location>
</feature>
<dbReference type="InterPro" id="IPR039974">
    <property type="entry name" value="Splicing_factor_SLU7"/>
</dbReference>
<evidence type="ECO:0000313" key="11">
    <source>
        <dbReference type="EMBL" id="AYO43169.1"/>
    </source>
</evidence>